<dbReference type="EMBL" id="FWFZ01000001">
    <property type="protein sequence ID" value="SLN14176.1"/>
    <property type="molecule type" value="Genomic_DNA"/>
</dbReference>
<name>A0A1Y5RCC9_9RHOB</name>
<sequence>MDHIITDAAQIRQFVLTERARCVSEREWIHRLAGYGYAVRNTGTTQVVASLLHDREICAL</sequence>
<protein>
    <submittedName>
        <fullName evidence="1">Uncharacterized protein</fullName>
    </submittedName>
</protein>
<organism evidence="1 2">
    <name type="scientific">Roseisalinus antarcticus</name>
    <dbReference type="NCBI Taxonomy" id="254357"/>
    <lineage>
        <taxon>Bacteria</taxon>
        <taxon>Pseudomonadati</taxon>
        <taxon>Pseudomonadota</taxon>
        <taxon>Alphaproteobacteria</taxon>
        <taxon>Rhodobacterales</taxon>
        <taxon>Roseobacteraceae</taxon>
        <taxon>Roseisalinus</taxon>
    </lineage>
</organism>
<reference evidence="1 2" key="1">
    <citation type="submission" date="2017-03" db="EMBL/GenBank/DDBJ databases">
        <authorList>
            <person name="Afonso C.L."/>
            <person name="Miller P.J."/>
            <person name="Scott M.A."/>
            <person name="Spackman E."/>
            <person name="Goraichik I."/>
            <person name="Dimitrov K.M."/>
            <person name="Suarez D.L."/>
            <person name="Swayne D.E."/>
        </authorList>
    </citation>
    <scope>NUCLEOTIDE SEQUENCE [LARGE SCALE GENOMIC DNA]</scope>
    <source>
        <strain evidence="1 2">CECT 7023</strain>
    </source>
</reference>
<proteinExistence type="predicted"/>
<dbReference type="OrthoDB" id="7874863at2"/>
<evidence type="ECO:0000313" key="1">
    <source>
        <dbReference type="EMBL" id="SLN14176.1"/>
    </source>
</evidence>
<accession>A0A1Y5RCC9</accession>
<keyword evidence="2" id="KW-1185">Reference proteome</keyword>
<gene>
    <name evidence="1" type="ORF">ROA7023_00120</name>
</gene>
<evidence type="ECO:0000313" key="2">
    <source>
        <dbReference type="Proteomes" id="UP000193900"/>
    </source>
</evidence>
<dbReference type="Proteomes" id="UP000193900">
    <property type="component" value="Unassembled WGS sequence"/>
</dbReference>
<dbReference type="AlphaFoldDB" id="A0A1Y5RCC9"/>
<dbReference type="RefSeq" id="WP_085877063.1">
    <property type="nucleotide sequence ID" value="NZ_FWFZ01000001.1"/>
</dbReference>